<dbReference type="OrthoDB" id="3824912at2"/>
<evidence type="ECO:0000313" key="8">
    <source>
        <dbReference type="Proteomes" id="UP000183015"/>
    </source>
</evidence>
<organism evidence="7 8">
    <name type="scientific">Streptacidiphilus jiangxiensis</name>
    <dbReference type="NCBI Taxonomy" id="235985"/>
    <lineage>
        <taxon>Bacteria</taxon>
        <taxon>Bacillati</taxon>
        <taxon>Actinomycetota</taxon>
        <taxon>Actinomycetes</taxon>
        <taxon>Kitasatosporales</taxon>
        <taxon>Streptomycetaceae</taxon>
        <taxon>Streptacidiphilus</taxon>
    </lineage>
</organism>
<dbReference type="InterPro" id="IPR000551">
    <property type="entry name" value="MerR-type_HTH_dom"/>
</dbReference>
<dbReference type="Proteomes" id="UP000183015">
    <property type="component" value="Unassembled WGS sequence"/>
</dbReference>
<proteinExistence type="predicted"/>
<dbReference type="SMART" id="SM00422">
    <property type="entry name" value="HTH_MERR"/>
    <property type="match status" value="1"/>
</dbReference>
<dbReference type="Pfam" id="PF13411">
    <property type="entry name" value="MerR_1"/>
    <property type="match status" value="1"/>
</dbReference>
<evidence type="ECO:0000256" key="3">
    <source>
        <dbReference type="ARBA" id="ARBA00023125"/>
    </source>
</evidence>
<dbReference type="RefSeq" id="WP_075004184.1">
    <property type="nucleotide sequence ID" value="NZ_BBPN01000017.1"/>
</dbReference>
<keyword evidence="2" id="KW-0805">Transcription regulation</keyword>
<reference evidence="8" key="1">
    <citation type="submission" date="2016-10" db="EMBL/GenBank/DDBJ databases">
        <authorList>
            <person name="Varghese N."/>
        </authorList>
    </citation>
    <scope>NUCLEOTIDE SEQUENCE [LARGE SCALE GENOMIC DNA]</scope>
    <source>
        <strain evidence="8">DSM 45096 / BCRC 16803 / CGMCC 4.1857 / CIP 109030 / JCM 12277 / KCTC 19219 / NBRC 100920 / 33214</strain>
    </source>
</reference>
<evidence type="ECO:0000259" key="6">
    <source>
        <dbReference type="PROSITE" id="PS50937"/>
    </source>
</evidence>
<feature type="domain" description="HTH merR-type" evidence="6">
    <location>
        <begin position="1"/>
        <end position="68"/>
    </location>
</feature>
<dbReference type="Gene3D" id="1.10.1660.10">
    <property type="match status" value="1"/>
</dbReference>
<keyword evidence="4" id="KW-0804">Transcription</keyword>
<keyword evidence="3 7" id="KW-0238">DNA-binding</keyword>
<dbReference type="GO" id="GO:0003700">
    <property type="term" value="F:DNA-binding transcription factor activity"/>
    <property type="evidence" value="ECO:0007669"/>
    <property type="project" value="InterPro"/>
</dbReference>
<keyword evidence="8" id="KW-1185">Reference proteome</keyword>
<dbReference type="InterPro" id="IPR009061">
    <property type="entry name" value="DNA-bd_dom_put_sf"/>
</dbReference>
<dbReference type="CDD" id="cd01282">
    <property type="entry name" value="HTH_MerR-like_sg3"/>
    <property type="match status" value="1"/>
</dbReference>
<dbReference type="SUPFAM" id="SSF46955">
    <property type="entry name" value="Putative DNA-binding domain"/>
    <property type="match status" value="1"/>
</dbReference>
<evidence type="ECO:0000256" key="4">
    <source>
        <dbReference type="ARBA" id="ARBA00023163"/>
    </source>
</evidence>
<evidence type="ECO:0000313" key="7">
    <source>
        <dbReference type="EMBL" id="SEM32810.1"/>
    </source>
</evidence>
<name>A0A1H7XGC1_STRJI</name>
<evidence type="ECO:0000256" key="5">
    <source>
        <dbReference type="SAM" id="MobiDB-lite"/>
    </source>
</evidence>
<dbReference type="PROSITE" id="PS50937">
    <property type="entry name" value="HTH_MERR_2"/>
    <property type="match status" value="1"/>
</dbReference>
<feature type="region of interest" description="Disordered" evidence="5">
    <location>
        <begin position="114"/>
        <end position="158"/>
    </location>
</feature>
<dbReference type="PANTHER" id="PTHR30204:SF69">
    <property type="entry name" value="MERR-FAMILY TRANSCRIPTIONAL REGULATOR"/>
    <property type="match status" value="1"/>
</dbReference>
<sequence>MRIGQLAERTGTSERLLRYYERVGLLASERLPNGYRDYPPGADETVRRIRALLAAGLSTALIRQILPCGREDGSVRACPGVLDRLRGQLVRLDERAAELDQVRATLRAAIAATERDGQSLGQPIPGPGVAGPPSAWAEAEAVGEPEAEADGAAGAEAAPVPGQVSVMVPFAATV</sequence>
<evidence type="ECO:0000256" key="2">
    <source>
        <dbReference type="ARBA" id="ARBA00023015"/>
    </source>
</evidence>
<dbReference type="STRING" id="235985.SAMN05414137_1244"/>
<gene>
    <name evidence="7" type="ORF">SAMN05414137_1244</name>
</gene>
<dbReference type="GO" id="GO:0003677">
    <property type="term" value="F:DNA binding"/>
    <property type="evidence" value="ECO:0007669"/>
    <property type="project" value="UniProtKB-KW"/>
</dbReference>
<keyword evidence="1" id="KW-0678">Repressor</keyword>
<dbReference type="AlphaFoldDB" id="A0A1H7XGC1"/>
<evidence type="ECO:0000256" key="1">
    <source>
        <dbReference type="ARBA" id="ARBA00022491"/>
    </source>
</evidence>
<dbReference type="PANTHER" id="PTHR30204">
    <property type="entry name" value="REDOX-CYCLING DRUG-SENSING TRANSCRIPTIONAL ACTIVATOR SOXR"/>
    <property type="match status" value="1"/>
</dbReference>
<protein>
    <submittedName>
        <fullName evidence="7">DNA-binding transcriptional regulator, MerR family</fullName>
    </submittedName>
</protein>
<dbReference type="InterPro" id="IPR047057">
    <property type="entry name" value="MerR_fam"/>
</dbReference>
<dbReference type="EMBL" id="FOAZ01000024">
    <property type="protein sequence ID" value="SEM32810.1"/>
    <property type="molecule type" value="Genomic_DNA"/>
</dbReference>
<accession>A0A1H7XGC1</accession>